<dbReference type="InterPro" id="IPR020825">
    <property type="entry name" value="Phe-tRNA_synthase-like_B3/B4"/>
</dbReference>
<dbReference type="SMART" id="SM00873">
    <property type="entry name" value="B3_4"/>
    <property type="match status" value="1"/>
</dbReference>
<name>A0A6J5JWJ7_9GAMM</name>
<dbReference type="EC" id="6.1.1.20" evidence="2"/>
<evidence type="ECO:0000313" key="3">
    <source>
        <dbReference type="Proteomes" id="UP000509549"/>
    </source>
</evidence>
<dbReference type="InterPro" id="IPR009061">
    <property type="entry name" value="DNA-bd_dom_put_sf"/>
</dbReference>
<accession>A0A6J5JWJ7</accession>
<dbReference type="Pfam" id="PF03483">
    <property type="entry name" value="B3_4"/>
    <property type="match status" value="1"/>
</dbReference>
<dbReference type="InterPro" id="IPR005146">
    <property type="entry name" value="B3/B4_tRNA-bd"/>
</dbReference>
<protein>
    <submittedName>
        <fullName evidence="2">Phenylalanine--tRNA ligase beta subunit</fullName>
        <ecNumber evidence="2">6.1.1.20</ecNumber>
    </submittedName>
</protein>
<dbReference type="InterPro" id="IPR045060">
    <property type="entry name" value="Phe-tRNA-ligase_IIc_bsu"/>
</dbReference>
<organism evidence="2 3">
    <name type="scientific">Candidatus Azoamicus ciliaticola</name>
    <dbReference type="NCBI Taxonomy" id="2652803"/>
    <lineage>
        <taxon>Bacteria</taxon>
        <taxon>Pseudomonadati</taxon>
        <taxon>Pseudomonadota</taxon>
        <taxon>Gammaproteobacteria</taxon>
        <taxon>Candidatus Azoamicaceae</taxon>
        <taxon>Candidatus Azoamicus</taxon>
    </lineage>
</organism>
<evidence type="ECO:0000259" key="1">
    <source>
        <dbReference type="PROSITE" id="PS51447"/>
    </source>
</evidence>
<dbReference type="SUPFAM" id="SSF54991">
    <property type="entry name" value="Anticodon-binding domain of PheRS"/>
    <property type="match status" value="1"/>
</dbReference>
<proteinExistence type="predicted"/>
<dbReference type="PANTHER" id="PTHR10947">
    <property type="entry name" value="PHENYLALANYL-TRNA SYNTHETASE BETA CHAIN AND LEUCINE-RICH REPEAT-CONTAINING PROTEIN 47"/>
    <property type="match status" value="1"/>
</dbReference>
<dbReference type="GO" id="GO:0004826">
    <property type="term" value="F:phenylalanine-tRNA ligase activity"/>
    <property type="evidence" value="ECO:0007669"/>
    <property type="project" value="UniProtKB-EC"/>
</dbReference>
<dbReference type="SUPFAM" id="SSF55681">
    <property type="entry name" value="Class II aaRS and biotin synthetases"/>
    <property type="match status" value="1"/>
</dbReference>
<evidence type="ECO:0000313" key="2">
    <source>
        <dbReference type="EMBL" id="CAB3976404.1"/>
    </source>
</evidence>
<dbReference type="RefSeq" id="WP_176604933.1">
    <property type="nucleotide sequence ID" value="NZ_LR794158.1"/>
</dbReference>
<dbReference type="SMART" id="SM00896">
    <property type="entry name" value="FDX-ACB"/>
    <property type="match status" value="1"/>
</dbReference>
<feature type="domain" description="FDX-ACB" evidence="1">
    <location>
        <begin position="572"/>
        <end position="662"/>
    </location>
</feature>
<dbReference type="Gene3D" id="3.30.930.10">
    <property type="entry name" value="Bira Bifunctional Protein, Domain 2"/>
    <property type="match status" value="1"/>
</dbReference>
<dbReference type="GO" id="GO:0006432">
    <property type="term" value="P:phenylalanyl-tRNA aminoacylation"/>
    <property type="evidence" value="ECO:0007669"/>
    <property type="project" value="InterPro"/>
</dbReference>
<dbReference type="SUPFAM" id="SSF56037">
    <property type="entry name" value="PheT/TilS domain"/>
    <property type="match status" value="1"/>
</dbReference>
<dbReference type="Pfam" id="PF03147">
    <property type="entry name" value="FDX-ACB"/>
    <property type="match status" value="1"/>
</dbReference>
<reference evidence="2 3" key="1">
    <citation type="submission" date="2020-04" db="EMBL/GenBank/DDBJ databases">
        <authorList>
            <person name="Graf S J."/>
        </authorList>
    </citation>
    <scope>NUCLEOTIDE SEQUENCE [LARGE SCALE GENOMIC DNA]</scope>
    <source>
        <strain evidence="2">1</strain>
    </source>
</reference>
<keyword evidence="2" id="KW-0436">Ligase</keyword>
<dbReference type="EMBL" id="LR794158">
    <property type="protein sequence ID" value="CAB3976404.1"/>
    <property type="molecule type" value="Genomic_DNA"/>
</dbReference>
<dbReference type="Gene3D" id="3.50.40.10">
    <property type="entry name" value="Phenylalanyl-trna Synthetase, Chain B, domain 3"/>
    <property type="match status" value="1"/>
</dbReference>
<dbReference type="Pfam" id="PF17759">
    <property type="entry name" value="tRNA_synthFbeta"/>
    <property type="match status" value="1"/>
</dbReference>
<dbReference type="PANTHER" id="PTHR10947:SF0">
    <property type="entry name" value="PHENYLALANINE--TRNA LIGASE BETA SUBUNIT"/>
    <property type="match status" value="1"/>
</dbReference>
<dbReference type="SUPFAM" id="SSF46955">
    <property type="entry name" value="Putative DNA-binding domain"/>
    <property type="match status" value="2"/>
</dbReference>
<dbReference type="KEGG" id="acil:ESZ_00204"/>
<gene>
    <name evidence="2" type="primary">pheT</name>
    <name evidence="2" type="ORF">ESZ_00204</name>
</gene>
<dbReference type="InterPro" id="IPR041616">
    <property type="entry name" value="PheRS_beta_core"/>
</dbReference>
<dbReference type="InterPro" id="IPR036690">
    <property type="entry name" value="Fdx_antiC-bd_sf"/>
</dbReference>
<dbReference type="InterPro" id="IPR045864">
    <property type="entry name" value="aa-tRNA-synth_II/BPL/LPL"/>
</dbReference>
<dbReference type="Gene3D" id="3.30.56.10">
    <property type="match status" value="2"/>
</dbReference>
<sequence>MKISIKALYYLLNKKTNISKLVEKLNILGFESNIIENYLDINVPYNRHDCNNFVSILNEIKNFDKNFSIKLFENENENQNKISNNIDIKIINKNFCPIYSYKIIGNLNIIKSIPNYIKETLKLNNINSVNSLVDILNYSTIITGQPFHCYDLNCLDKEINIIKTETLLNFNTINGLEIKLPKDIFVIKSKKEIISVPGIIGSFNSKVCENTKKILLESAFFDYSEIKNIEDKLNISTDASKRFVNKIDFNLTLKALNYVSSLVVKILKSNIICTGFKIEKKNLPQNKKIKVNKFFFLTLLNNNLNNEVFSNCIDNIFLKKKISKTFITFDIPNNRKDLEINENIFSEILKLYGYNNVLPTKLKNAFSNKNIDDEFNYKIAYFLKNMGFNEIISYSFVDSKIEKLLNFDDNFVYIKNPISEKMDVMRQTLIQGLIKTVTFNVNRKNNKLKLFEIGSIYKKCKNKKFEAENNLSLLITDKINKDNDFFYMKNIVINLLKNLFNIEEIDLIEKKYVFLNKRISLSILYNNEELGFIGLIRKDLLNFFDLKQEIYYCSLFLDKININFLNFFEEISKFPYVMRDLSLIFKTNIFYKDIINFIKDLKINNLTKISFLDFYKIDDINKSLTLRFKFCSKIRTLLDTEISDSMEIINKHLKIKFNIEIKKQ</sequence>
<dbReference type="GO" id="GO:0009328">
    <property type="term" value="C:phenylalanine-tRNA ligase complex"/>
    <property type="evidence" value="ECO:0007669"/>
    <property type="project" value="TreeGrafter"/>
</dbReference>
<dbReference type="AlphaFoldDB" id="A0A6J5JWJ7"/>
<dbReference type="PROSITE" id="PS51447">
    <property type="entry name" value="FDX_ACB"/>
    <property type="match status" value="1"/>
</dbReference>
<dbReference type="Gene3D" id="3.30.70.380">
    <property type="entry name" value="Ferrodoxin-fold anticodon-binding domain"/>
    <property type="match status" value="1"/>
</dbReference>
<dbReference type="CDD" id="cd00769">
    <property type="entry name" value="PheRS_beta_core"/>
    <property type="match status" value="1"/>
</dbReference>
<keyword evidence="3" id="KW-1185">Reference proteome</keyword>
<dbReference type="Proteomes" id="UP000509549">
    <property type="component" value="Chromosome"/>
</dbReference>
<dbReference type="InterPro" id="IPR005121">
    <property type="entry name" value="Fdx_antiC-bd"/>
</dbReference>
<dbReference type="GO" id="GO:0003723">
    <property type="term" value="F:RNA binding"/>
    <property type="evidence" value="ECO:0007669"/>
    <property type="project" value="InterPro"/>
</dbReference>